<dbReference type="AlphaFoldDB" id="K0RY13"/>
<dbReference type="GO" id="GO:0005829">
    <property type="term" value="C:cytosol"/>
    <property type="evidence" value="ECO:0007669"/>
    <property type="project" value="TreeGrafter"/>
</dbReference>
<dbReference type="PANTHER" id="PTHR10788:SF109">
    <property type="entry name" value="CBM20 DOMAIN-CONTAINING PROTEIN"/>
    <property type="match status" value="1"/>
</dbReference>
<proteinExistence type="predicted"/>
<evidence type="ECO:0000313" key="2">
    <source>
        <dbReference type="EMBL" id="EJK53686.1"/>
    </source>
</evidence>
<dbReference type="Gene3D" id="3.40.50.2000">
    <property type="entry name" value="Glycogen Phosphorylase B"/>
    <property type="match status" value="1"/>
</dbReference>
<comment type="caution">
    <text evidence="2">The sequence shown here is derived from an EMBL/GenBank/DDBJ whole genome shotgun (WGS) entry which is preliminary data.</text>
</comment>
<evidence type="ECO:0000313" key="3">
    <source>
        <dbReference type="Proteomes" id="UP000266841"/>
    </source>
</evidence>
<feature type="non-terminal residue" evidence="2">
    <location>
        <position position="291"/>
    </location>
</feature>
<sequence>MSSHRSSTPMSGDDTDDEDDPPPVQYEDPSPPGSVSPGSSGPPAPPSKAEARWSDAQRGASFASIVRSDVPESDPGPKLLGWEDVVKLPYRTRKIAHDGRSETVEIVDRWNDPDDPAFAPYWNEKRRKDEEEGEDGGEGGARGGFREIMVTETEEERVCEDDELDPDRRVEGMYIVCYHLPVTVSRSEDGEWSAVWSESLIAKTELSSISSTRKTTWIGSVSADREILKDPAEREKMSAVLGKMNCIPVFFHDVGDDDLLDRMYMGFCKQVLWPSYHNVDLLDQATSGWGQ</sequence>
<keyword evidence="3" id="KW-1185">Reference proteome</keyword>
<name>K0RY13_THAOC</name>
<dbReference type="OrthoDB" id="755951at2759"/>
<feature type="region of interest" description="Disordered" evidence="1">
    <location>
        <begin position="1"/>
        <end position="82"/>
    </location>
</feature>
<dbReference type="SUPFAM" id="SSF53756">
    <property type="entry name" value="UDP-Glycosyltransferase/glycogen phosphorylase"/>
    <property type="match status" value="1"/>
</dbReference>
<accession>K0RY13</accession>
<dbReference type="EMBL" id="AGNL01037256">
    <property type="protein sequence ID" value="EJK53686.1"/>
    <property type="molecule type" value="Genomic_DNA"/>
</dbReference>
<organism evidence="2 3">
    <name type="scientific">Thalassiosira oceanica</name>
    <name type="common">Marine diatom</name>
    <dbReference type="NCBI Taxonomy" id="159749"/>
    <lineage>
        <taxon>Eukaryota</taxon>
        <taxon>Sar</taxon>
        <taxon>Stramenopiles</taxon>
        <taxon>Ochrophyta</taxon>
        <taxon>Bacillariophyta</taxon>
        <taxon>Coscinodiscophyceae</taxon>
        <taxon>Thalassiosirophycidae</taxon>
        <taxon>Thalassiosirales</taxon>
        <taxon>Thalassiosiraceae</taxon>
        <taxon>Thalassiosira</taxon>
    </lineage>
</organism>
<feature type="compositionally biased region" description="Pro residues" evidence="1">
    <location>
        <begin position="29"/>
        <end position="46"/>
    </location>
</feature>
<protein>
    <submittedName>
        <fullName evidence="2">Uncharacterized protein</fullName>
    </submittedName>
</protein>
<dbReference type="InterPro" id="IPR001830">
    <property type="entry name" value="Glyco_trans_20"/>
</dbReference>
<gene>
    <name evidence="2" type="ORF">THAOC_26823</name>
</gene>
<reference evidence="2 3" key="1">
    <citation type="journal article" date="2012" name="Genome Biol.">
        <title>Genome and low-iron response of an oceanic diatom adapted to chronic iron limitation.</title>
        <authorList>
            <person name="Lommer M."/>
            <person name="Specht M."/>
            <person name="Roy A.S."/>
            <person name="Kraemer L."/>
            <person name="Andreson R."/>
            <person name="Gutowska M.A."/>
            <person name="Wolf J."/>
            <person name="Bergner S.V."/>
            <person name="Schilhabel M.B."/>
            <person name="Klostermeier U.C."/>
            <person name="Beiko R.G."/>
            <person name="Rosenstiel P."/>
            <person name="Hippler M."/>
            <person name="Laroche J."/>
        </authorList>
    </citation>
    <scope>NUCLEOTIDE SEQUENCE [LARGE SCALE GENOMIC DNA]</scope>
    <source>
        <strain evidence="2 3">CCMP1005</strain>
    </source>
</reference>
<evidence type="ECO:0000256" key="1">
    <source>
        <dbReference type="SAM" id="MobiDB-lite"/>
    </source>
</evidence>
<feature type="region of interest" description="Disordered" evidence="1">
    <location>
        <begin position="111"/>
        <end position="144"/>
    </location>
</feature>
<dbReference type="Proteomes" id="UP000266841">
    <property type="component" value="Unassembled WGS sequence"/>
</dbReference>
<dbReference type="GO" id="GO:0004805">
    <property type="term" value="F:trehalose-phosphatase activity"/>
    <property type="evidence" value="ECO:0007669"/>
    <property type="project" value="TreeGrafter"/>
</dbReference>
<dbReference type="Pfam" id="PF00982">
    <property type="entry name" value="Glyco_transf_20"/>
    <property type="match status" value="1"/>
</dbReference>
<feature type="compositionally biased region" description="Polar residues" evidence="1">
    <location>
        <begin position="1"/>
        <end position="10"/>
    </location>
</feature>
<dbReference type="GO" id="GO:0005992">
    <property type="term" value="P:trehalose biosynthetic process"/>
    <property type="evidence" value="ECO:0007669"/>
    <property type="project" value="InterPro"/>
</dbReference>
<dbReference type="PANTHER" id="PTHR10788">
    <property type="entry name" value="TREHALOSE-6-PHOSPHATE SYNTHASE"/>
    <property type="match status" value="1"/>
</dbReference>